<dbReference type="HOGENOM" id="CLU_040616_1_1_1"/>
<dbReference type="Ensembl" id="ENSACAT00000054672.1">
    <property type="protein sequence ID" value="ENSACAP00000031234.1"/>
    <property type="gene ID" value="ENSACAG00000000492.4"/>
</dbReference>
<dbReference type="Ensembl" id="ENSACAT00000000434.4">
    <property type="protein sequence ID" value="ENSACAP00000000417.3"/>
    <property type="gene ID" value="ENSACAG00000000492.4"/>
</dbReference>
<dbReference type="CTD" id="64090"/>
<dbReference type="GO" id="GO:0009247">
    <property type="term" value="P:glycolipid biosynthetic process"/>
    <property type="evidence" value="ECO:0007669"/>
    <property type="project" value="InterPro"/>
</dbReference>
<dbReference type="GeneID" id="100554027"/>
<evidence type="ECO:0000256" key="9">
    <source>
        <dbReference type="ARBA" id="ARBA00023180"/>
    </source>
</evidence>
<dbReference type="eggNOG" id="ENOG502QTXT">
    <property type="taxonomic scope" value="Eukaryota"/>
</dbReference>
<keyword evidence="5" id="KW-0735">Signal-anchor</keyword>
<evidence type="ECO:0000256" key="11">
    <source>
        <dbReference type="SAM" id="Phobius"/>
    </source>
</evidence>
<evidence type="ECO:0000256" key="1">
    <source>
        <dbReference type="ARBA" id="ARBA00004323"/>
    </source>
</evidence>
<evidence type="ECO:0000256" key="3">
    <source>
        <dbReference type="ARBA" id="ARBA00022679"/>
    </source>
</evidence>
<dbReference type="SUPFAM" id="SSF52540">
    <property type="entry name" value="P-loop containing nucleoside triphosphate hydrolases"/>
    <property type="match status" value="1"/>
</dbReference>
<accession>G1K8I4</accession>
<keyword evidence="7" id="KW-0333">Golgi apparatus</keyword>
<feature type="coiled-coil region" evidence="10">
    <location>
        <begin position="291"/>
        <end position="318"/>
    </location>
</feature>
<name>G1K8I4_ANOCA</name>
<keyword evidence="4 11" id="KW-0812">Transmembrane</keyword>
<evidence type="ECO:0000313" key="12">
    <source>
        <dbReference type="Ensembl" id="ENSACAP00000000417.3"/>
    </source>
</evidence>
<dbReference type="GeneTree" id="ENSGT00950000182923"/>
<keyword evidence="9" id="KW-0325">Glycoprotein</keyword>
<dbReference type="PANTHER" id="PTHR14647:SF55">
    <property type="entry name" value="GALACTOSE-3-O-SULFOTRANSFERASE 2"/>
    <property type="match status" value="1"/>
</dbReference>
<reference evidence="12" key="2">
    <citation type="submission" date="2025-05" db="UniProtKB">
        <authorList>
            <consortium name="Ensembl"/>
        </authorList>
    </citation>
    <scope>IDENTIFICATION</scope>
</reference>
<proteinExistence type="inferred from homology"/>
<dbReference type="Bgee" id="ENSACAG00000000492">
    <property type="expression patterns" value="Expressed in kidney and 4 other cell types or tissues"/>
</dbReference>
<keyword evidence="8 11" id="KW-0472">Membrane</keyword>
<evidence type="ECO:0000256" key="4">
    <source>
        <dbReference type="ARBA" id="ARBA00022692"/>
    </source>
</evidence>
<evidence type="ECO:0000256" key="7">
    <source>
        <dbReference type="ARBA" id="ARBA00023034"/>
    </source>
</evidence>
<keyword evidence="6 11" id="KW-1133">Transmembrane helix</keyword>
<dbReference type="GO" id="GO:0050694">
    <property type="term" value="F:galactose 3-O-sulfotransferase activity"/>
    <property type="evidence" value="ECO:0000318"/>
    <property type="project" value="GO_Central"/>
</dbReference>
<evidence type="ECO:0000256" key="2">
    <source>
        <dbReference type="ARBA" id="ARBA00008124"/>
    </source>
</evidence>
<dbReference type="AlphaFoldDB" id="G1K8I4"/>
<dbReference type="GO" id="GO:0001733">
    <property type="term" value="F:galactosylceramide sulfotransferase activity"/>
    <property type="evidence" value="ECO:0007669"/>
    <property type="project" value="InterPro"/>
</dbReference>
<dbReference type="GO" id="GO:0000139">
    <property type="term" value="C:Golgi membrane"/>
    <property type="evidence" value="ECO:0007669"/>
    <property type="project" value="UniProtKB-SubCell"/>
</dbReference>
<feature type="transmembrane region" description="Helical" evidence="11">
    <location>
        <begin position="12"/>
        <end position="32"/>
    </location>
</feature>
<evidence type="ECO:0000313" key="13">
    <source>
        <dbReference type="Proteomes" id="UP000001646"/>
    </source>
</evidence>
<dbReference type="Gene3D" id="3.40.50.300">
    <property type="entry name" value="P-loop containing nucleotide triphosphate hydrolases"/>
    <property type="match status" value="1"/>
</dbReference>
<sequence length="393" mass="46860">MKNTWRYFHQYAWFILWLGVVAMIGFVQHHVLKATKQQQPVFKACQPTTNVMFLKTHKTASSTILNILFRFSEKHNLTAALPNGNGFHLGYPQLFRATFVEEFKSIGRNFNVMCNHLRFNAQEVRRVMPNDTFYFSILRDPATWLESSYVYYKDVTPAFRNSKNVNDFLASPWSYYNLTEKNWNIYAKNQMWFDLGYDNNAVYDEYYVQSVIQDVEQNFHLMLIADYFDESMILLKDTLCWDLDDVVYFKLNARSQSTVQTMSPESKEKTKEWCTLDWELYKHFNNTFWIKIQERMDLKTLYKEVERLQKRQKELMEMCLSEETAVEGNKVKDKRLKPFQSGTAKILGYNLKPDLVNETLTSCKKMIVPELQYMAYMYSRQFPDKNKKPIDFK</sequence>
<dbReference type="RefSeq" id="XP_003218370.1">
    <property type="nucleotide sequence ID" value="XM_003218322.4"/>
</dbReference>
<gene>
    <name evidence="12" type="primary">GAL3ST2</name>
</gene>
<keyword evidence="3" id="KW-0808">Transferase</keyword>
<dbReference type="InterPro" id="IPR009729">
    <property type="entry name" value="Gal-3-0_sulfotransfrase"/>
</dbReference>
<evidence type="ECO:0000256" key="10">
    <source>
        <dbReference type="SAM" id="Coils"/>
    </source>
</evidence>
<keyword evidence="10" id="KW-0175">Coiled coil</keyword>
<evidence type="ECO:0000256" key="8">
    <source>
        <dbReference type="ARBA" id="ARBA00023136"/>
    </source>
</evidence>
<dbReference type="GO" id="GO:0009101">
    <property type="term" value="P:glycoprotein biosynthetic process"/>
    <property type="evidence" value="ECO:0000318"/>
    <property type="project" value="GO_Central"/>
</dbReference>
<dbReference type="Pfam" id="PF06990">
    <property type="entry name" value="Gal-3-0_sulfotr"/>
    <property type="match status" value="1"/>
</dbReference>
<dbReference type="OrthoDB" id="514299at2759"/>
<evidence type="ECO:0000256" key="6">
    <source>
        <dbReference type="ARBA" id="ARBA00022989"/>
    </source>
</evidence>
<keyword evidence="13" id="KW-1185">Reference proteome</keyword>
<organism evidence="12 13">
    <name type="scientific">Anolis carolinensis</name>
    <name type="common">Green anole</name>
    <name type="synonym">American chameleon</name>
    <dbReference type="NCBI Taxonomy" id="28377"/>
    <lineage>
        <taxon>Eukaryota</taxon>
        <taxon>Metazoa</taxon>
        <taxon>Chordata</taxon>
        <taxon>Craniata</taxon>
        <taxon>Vertebrata</taxon>
        <taxon>Euteleostomi</taxon>
        <taxon>Lepidosauria</taxon>
        <taxon>Squamata</taxon>
        <taxon>Bifurcata</taxon>
        <taxon>Unidentata</taxon>
        <taxon>Episquamata</taxon>
        <taxon>Toxicofera</taxon>
        <taxon>Iguania</taxon>
        <taxon>Dactyloidae</taxon>
        <taxon>Anolis</taxon>
    </lineage>
</organism>
<dbReference type="InterPro" id="IPR027417">
    <property type="entry name" value="P-loop_NTPase"/>
</dbReference>
<protein>
    <submittedName>
        <fullName evidence="12">Galactose-3-O-sulfotransferase 2</fullName>
    </submittedName>
</protein>
<reference evidence="12 13" key="1">
    <citation type="submission" date="2009-12" db="EMBL/GenBank/DDBJ databases">
        <title>The Genome Sequence of Anolis carolinensis (Green Anole Lizard).</title>
        <authorList>
            <consortium name="The Genome Sequencing Platform"/>
            <person name="Di Palma F."/>
            <person name="Alfoldi J."/>
            <person name="Heiman D."/>
            <person name="Young S."/>
            <person name="Grabherr M."/>
            <person name="Johnson J."/>
            <person name="Lander E.S."/>
            <person name="Lindblad-Toh K."/>
        </authorList>
    </citation>
    <scope>NUCLEOTIDE SEQUENCE [LARGE SCALE GENOMIC DNA]</scope>
    <source>
        <strain evidence="12 13">JBL SC #1</strain>
    </source>
</reference>
<dbReference type="KEGG" id="acs:100554027"/>
<comment type="subcellular location">
    <subcellularLocation>
        <location evidence="1">Golgi apparatus membrane</location>
        <topology evidence="1">Single-pass type II membrane protein</topology>
    </subcellularLocation>
</comment>
<comment type="similarity">
    <text evidence="2">Belongs to the galactose-3-O-sulfotransferase family.</text>
</comment>
<evidence type="ECO:0000256" key="5">
    <source>
        <dbReference type="ARBA" id="ARBA00022968"/>
    </source>
</evidence>
<dbReference type="Proteomes" id="UP000001646">
    <property type="component" value="Chromosome 3"/>
</dbReference>
<dbReference type="STRING" id="28377.ENSACAP00000000417"/>
<dbReference type="PANTHER" id="PTHR14647">
    <property type="entry name" value="GALACTOSE-3-O-SULFOTRANSFERASE"/>
    <property type="match status" value="1"/>
</dbReference>